<sequence length="602" mass="67886">MRKVAHVCTSGISHKILGDKLALLQAAGYDVTFISSGDGIDSTIQDAYPFQWRTVPMNRAIKPWQDMISILRMRKLFKAERYDIVHTHTAKAGIIGRVAAWLAGVPVVIHTSHGLPFYSGQSRTAYNLYRLLEKAGAWFCDALASQNHEDISVMQRLTPWRKTYYEGNGVDLDKLESAGANAIHRLKAEDLKRAYGIREDAPMLLMAARFETVKDHALLLDALLHAKRHGRLDWVTVLAGQGPLEADIRKRIEAEGLTGDVVLIGQQSPLVPWLLMADAVTLTSEKEGIPRSLMEAMAYGKPVVATDVLGTRELVRSEEAQWQNGEDPTGILVPYRNAEKLSEALNRLMTSEGLRMKLGRAGRRRIELHFTETAVVERIASMYRETEQRVRGRFGKRLQLLLKRAVDLVVSVPAIVLLSPVIAATAILVRLKLGGPVLFKQQRPGRYGVPFHVYKFRTMTDARRADGELLPDDVRLTSFGKLLRKLSLDELPQLLNVIRGDMSLVGPRPLLMEYLPLYTDEQARRHDLRPGITGWAQVNGRNNVSWEDKFRLDVWYVDHQSLWLDLKIVALTFIKVFKREGIQQEGQATVRKFVGSREAERA</sequence>
<dbReference type="RefSeq" id="WP_204818447.1">
    <property type="nucleotide sequence ID" value="NZ_JANHOF010000004.1"/>
</dbReference>
<protein>
    <submittedName>
        <fullName evidence="5">Sugar transferase</fullName>
    </submittedName>
</protein>
<evidence type="ECO:0000313" key="5">
    <source>
        <dbReference type="EMBL" id="MFC0390863.1"/>
    </source>
</evidence>
<dbReference type="GO" id="GO:0016740">
    <property type="term" value="F:transferase activity"/>
    <property type="evidence" value="ECO:0007669"/>
    <property type="project" value="UniProtKB-KW"/>
</dbReference>
<feature type="domain" description="Bacterial sugar transferase" evidence="3">
    <location>
        <begin position="403"/>
        <end position="578"/>
    </location>
</feature>
<dbReference type="Pfam" id="PF02397">
    <property type="entry name" value="Bac_transf"/>
    <property type="match status" value="1"/>
</dbReference>
<feature type="domain" description="Glycosyltransferase subfamily 4-like N-terminal" evidence="4">
    <location>
        <begin position="22"/>
        <end position="145"/>
    </location>
</feature>
<evidence type="ECO:0000259" key="2">
    <source>
        <dbReference type="Pfam" id="PF00534"/>
    </source>
</evidence>
<dbReference type="Pfam" id="PF00534">
    <property type="entry name" value="Glycos_transf_1"/>
    <property type="match status" value="1"/>
</dbReference>
<evidence type="ECO:0000259" key="4">
    <source>
        <dbReference type="Pfam" id="PF13579"/>
    </source>
</evidence>
<evidence type="ECO:0000313" key="6">
    <source>
        <dbReference type="Proteomes" id="UP001589818"/>
    </source>
</evidence>
<proteinExistence type="inferred from homology"/>
<dbReference type="SUPFAM" id="SSF53756">
    <property type="entry name" value="UDP-Glycosyltransferase/glycogen phosphorylase"/>
    <property type="match status" value="1"/>
</dbReference>
<evidence type="ECO:0000259" key="3">
    <source>
        <dbReference type="Pfam" id="PF02397"/>
    </source>
</evidence>
<comment type="caution">
    <text evidence="5">The sequence shown here is derived from an EMBL/GenBank/DDBJ whole genome shotgun (WGS) entry which is preliminary data.</text>
</comment>
<comment type="similarity">
    <text evidence="1">Belongs to the bacterial sugar transferase family.</text>
</comment>
<dbReference type="PANTHER" id="PTHR30576">
    <property type="entry name" value="COLANIC BIOSYNTHESIS UDP-GLUCOSE LIPID CARRIER TRANSFERASE"/>
    <property type="match status" value="1"/>
</dbReference>
<gene>
    <name evidence="5" type="ORF">ACFFJ8_05705</name>
</gene>
<dbReference type="CDD" id="cd03808">
    <property type="entry name" value="GT4_CapM-like"/>
    <property type="match status" value="1"/>
</dbReference>
<keyword evidence="5" id="KW-0808">Transferase</keyword>
<organism evidence="5 6">
    <name type="scientific">Paenibacillus mendelii</name>
    <dbReference type="NCBI Taxonomy" id="206163"/>
    <lineage>
        <taxon>Bacteria</taxon>
        <taxon>Bacillati</taxon>
        <taxon>Bacillota</taxon>
        <taxon>Bacilli</taxon>
        <taxon>Bacillales</taxon>
        <taxon>Paenibacillaceae</taxon>
        <taxon>Paenibacillus</taxon>
    </lineage>
</organism>
<dbReference type="Gene3D" id="3.40.50.2000">
    <property type="entry name" value="Glycogen Phosphorylase B"/>
    <property type="match status" value="2"/>
</dbReference>
<keyword evidence="6" id="KW-1185">Reference proteome</keyword>
<evidence type="ECO:0000256" key="1">
    <source>
        <dbReference type="ARBA" id="ARBA00006464"/>
    </source>
</evidence>
<dbReference type="EMBL" id="JBHLVF010000010">
    <property type="protein sequence ID" value="MFC0390863.1"/>
    <property type="molecule type" value="Genomic_DNA"/>
</dbReference>
<accession>A0ABV6J4R1</accession>
<dbReference type="InterPro" id="IPR028098">
    <property type="entry name" value="Glyco_trans_4-like_N"/>
</dbReference>
<dbReference type="Pfam" id="PF13579">
    <property type="entry name" value="Glyco_trans_4_4"/>
    <property type="match status" value="1"/>
</dbReference>
<dbReference type="InterPro" id="IPR003362">
    <property type="entry name" value="Bact_transf"/>
</dbReference>
<dbReference type="PANTHER" id="PTHR30576:SF8">
    <property type="entry name" value="UNDECAPRENYL-PHOSPHATE GALACTOSE PHOSPHOTRANSFERASE"/>
    <property type="match status" value="1"/>
</dbReference>
<feature type="domain" description="Glycosyl transferase family 1" evidence="2">
    <location>
        <begin position="189"/>
        <end position="365"/>
    </location>
</feature>
<reference evidence="5 6" key="1">
    <citation type="submission" date="2024-09" db="EMBL/GenBank/DDBJ databases">
        <authorList>
            <person name="Sun Q."/>
            <person name="Mori K."/>
        </authorList>
    </citation>
    <scope>NUCLEOTIDE SEQUENCE [LARGE SCALE GENOMIC DNA]</scope>
    <source>
        <strain evidence="5 6">CCM 4839</strain>
    </source>
</reference>
<name>A0ABV6J4R1_9BACL</name>
<dbReference type="Proteomes" id="UP001589818">
    <property type="component" value="Unassembled WGS sequence"/>
</dbReference>
<dbReference type="InterPro" id="IPR001296">
    <property type="entry name" value="Glyco_trans_1"/>
</dbReference>